<gene>
    <name evidence="3" type="ORF">OSB04_014921</name>
</gene>
<feature type="compositionally biased region" description="Acidic residues" evidence="1">
    <location>
        <begin position="1162"/>
        <end position="1174"/>
    </location>
</feature>
<dbReference type="EMBL" id="JARYMX010000004">
    <property type="protein sequence ID" value="KAJ9550876.1"/>
    <property type="molecule type" value="Genomic_DNA"/>
</dbReference>
<dbReference type="Pfam" id="PF14111">
    <property type="entry name" value="DUF4283"/>
    <property type="match status" value="1"/>
</dbReference>
<dbReference type="InterPro" id="IPR025558">
    <property type="entry name" value="DUF4283"/>
</dbReference>
<proteinExistence type="predicted"/>
<evidence type="ECO:0000313" key="3">
    <source>
        <dbReference type="EMBL" id="KAJ9550876.1"/>
    </source>
</evidence>
<organism evidence="3 4">
    <name type="scientific">Centaurea solstitialis</name>
    <name type="common">yellow star-thistle</name>
    <dbReference type="NCBI Taxonomy" id="347529"/>
    <lineage>
        <taxon>Eukaryota</taxon>
        <taxon>Viridiplantae</taxon>
        <taxon>Streptophyta</taxon>
        <taxon>Embryophyta</taxon>
        <taxon>Tracheophyta</taxon>
        <taxon>Spermatophyta</taxon>
        <taxon>Magnoliopsida</taxon>
        <taxon>eudicotyledons</taxon>
        <taxon>Gunneridae</taxon>
        <taxon>Pentapetalae</taxon>
        <taxon>asterids</taxon>
        <taxon>campanulids</taxon>
        <taxon>Asterales</taxon>
        <taxon>Asteraceae</taxon>
        <taxon>Carduoideae</taxon>
        <taxon>Cardueae</taxon>
        <taxon>Centaureinae</taxon>
        <taxon>Centaurea</taxon>
    </lineage>
</organism>
<feature type="domain" description="DUF4283" evidence="2">
    <location>
        <begin position="768"/>
        <end position="850"/>
    </location>
</feature>
<evidence type="ECO:0000256" key="1">
    <source>
        <dbReference type="SAM" id="MobiDB-lite"/>
    </source>
</evidence>
<feature type="region of interest" description="Disordered" evidence="1">
    <location>
        <begin position="480"/>
        <end position="544"/>
    </location>
</feature>
<sequence>MATTTSKEVKISLKVMVHKEKNKVIFAEADSSFVDTLFSIMTFPMATIVRLSKKYSDGNSKALASLKTLHQSLVELPTSYLSAEESKFMMLNPRTSSYDLRRKLKLNIDDTEPMKCFTCPNTDCYYYRICKQFSPCNFVKCSCGKLMSSDISYNVGVSGDDDDVSIQLIWDLGFADACQLEERSIDFGRKEAFDLGYLEILILVNAALLYKYPLTYLVFHDVQPIEGSVSPKLGTLNLTSNEKDTNLKTMMLKLSLQKSTSKFLFAEAEEDFVDFLFGFLEIPLGTLIGKLMNGSTSSPMCMNNLFASISSMDVGRWIKSQDLKDMLIQPMLQWKYVSANQLFPLNVSKSFSYSIYTLKDPRVEQRFLKAHGTKFMLTDDLVVTPLSSISVIAMLNKLKVPLTDVEQHAVSIGIEQGLKILMASLKSNTALTDALLGEILEKKKGYDNVTHRVFRVPPPFLFSGLRRRFLAAGHRREPRLPLLHHRMESDRPPDPPLTRNRAKKINQKKGSASPPTLIPPPPATTATVPACGGVDRDHPLEGSPMEVAGCQINTTDAVFASDLQSPPLASPPTSVSPPHAAPPAAEPPATPPPSSTSFGGGSITQQPPSCLVSPAVVSASVEPFVETPKGTTGVFGDVGPFQQLLRDVSGPLGHQQQSPMLSPSSFLASPVSNSEAATLSSPEGSLKPSTLSVDKGPIAGSFVDSEGNVHLHAEESSVAHKPVSFADLLKKSANLASGKGKLKYYPPVVTELGTRRAFIPDELIQKQASEWALTLAGYFIGKRPAFPFVQYHARRMWKQFGLSEVILNDQAYFFFKFNSEQGLNFVLENGPWLFNGMPIFIQQWQPGLCFDKPEPKKVPLWVNIFGLPLDVWDFEIISYIASVVGEPISVDRYTEEMCETKAGRANFARVLVNASADYELPTEIDAIILGKLRKFRTEFLWKPKRCSFCKVFGHDLTSCSLRPRTVEELNIDKPVPSNVGEPSKAKVIDDGFIFPKRKNKIKPKIAPLKVGGQNPKVVFNTGVKINQRFVPKTAIPSIDTIDKGKAIIGDDKPPPKVVKAEKMTTRMEDNTISKVQNLNTERSPIKVSNQFTVLEEHPKWTADKKEVDCYVEKRGVGLEPVIINSWSRQKLEYFIDRWERVFGKELDGKLRGFTLPDRIDVGDDDDDDTSDDDVLSDHDFVTDTRPKKVSWSDRQVITKMEQDTQ</sequence>
<name>A0AA38TBE5_9ASTR</name>
<dbReference type="PANTHER" id="PTHR33103:SF27">
    <property type="entry name" value="OS04G0594700 PROTEIN"/>
    <property type="match status" value="1"/>
</dbReference>
<feature type="region of interest" description="Disordered" evidence="1">
    <location>
        <begin position="1157"/>
        <end position="1178"/>
    </location>
</feature>
<feature type="compositionally biased region" description="Basic and acidic residues" evidence="1">
    <location>
        <begin position="480"/>
        <end position="493"/>
    </location>
</feature>
<accession>A0AA38TBE5</accession>
<keyword evidence="4" id="KW-1185">Reference proteome</keyword>
<evidence type="ECO:0000259" key="2">
    <source>
        <dbReference type="Pfam" id="PF14111"/>
    </source>
</evidence>
<evidence type="ECO:0000313" key="4">
    <source>
        <dbReference type="Proteomes" id="UP001172457"/>
    </source>
</evidence>
<comment type="caution">
    <text evidence="3">The sequence shown here is derived from an EMBL/GenBank/DDBJ whole genome shotgun (WGS) entry which is preliminary data.</text>
</comment>
<dbReference type="Proteomes" id="UP001172457">
    <property type="component" value="Chromosome 4"/>
</dbReference>
<reference evidence="3" key="1">
    <citation type="submission" date="2023-03" db="EMBL/GenBank/DDBJ databases">
        <title>Chromosome-scale reference genome and RAD-based genetic map of yellow starthistle (Centaurea solstitialis) reveal putative structural variation and QTLs associated with invader traits.</title>
        <authorList>
            <person name="Reatini B."/>
            <person name="Cang F.A."/>
            <person name="Jiang Q."/>
            <person name="Mckibben M.T.W."/>
            <person name="Barker M.S."/>
            <person name="Rieseberg L.H."/>
            <person name="Dlugosch K.M."/>
        </authorList>
    </citation>
    <scope>NUCLEOTIDE SEQUENCE</scope>
    <source>
        <strain evidence="3">CAN-66</strain>
        <tissue evidence="3">Leaf</tissue>
    </source>
</reference>
<feature type="region of interest" description="Disordered" evidence="1">
    <location>
        <begin position="562"/>
        <end position="609"/>
    </location>
</feature>
<protein>
    <recommendedName>
        <fullName evidence="2">DUF4283 domain-containing protein</fullName>
    </recommendedName>
</protein>
<feature type="compositionally biased region" description="Pro residues" evidence="1">
    <location>
        <begin position="579"/>
        <end position="594"/>
    </location>
</feature>
<dbReference type="PANTHER" id="PTHR33103">
    <property type="entry name" value="OS01G0153900 PROTEIN"/>
    <property type="match status" value="1"/>
</dbReference>
<dbReference type="Pfam" id="PF05056">
    <property type="entry name" value="DUF674"/>
    <property type="match status" value="2"/>
</dbReference>
<dbReference type="InterPro" id="IPR007750">
    <property type="entry name" value="DUF674"/>
</dbReference>
<dbReference type="AlphaFoldDB" id="A0AA38TBE5"/>